<feature type="transmembrane region" description="Helical" evidence="5">
    <location>
        <begin position="135"/>
        <end position="153"/>
    </location>
</feature>
<feature type="transmembrane region" description="Helical" evidence="5">
    <location>
        <begin position="349"/>
        <end position="370"/>
    </location>
</feature>
<organism evidence="7 8">
    <name type="scientific">Lophiotrema nucula</name>
    <dbReference type="NCBI Taxonomy" id="690887"/>
    <lineage>
        <taxon>Eukaryota</taxon>
        <taxon>Fungi</taxon>
        <taxon>Dikarya</taxon>
        <taxon>Ascomycota</taxon>
        <taxon>Pezizomycotina</taxon>
        <taxon>Dothideomycetes</taxon>
        <taxon>Pleosporomycetidae</taxon>
        <taxon>Pleosporales</taxon>
        <taxon>Lophiotremataceae</taxon>
        <taxon>Lophiotrema</taxon>
    </lineage>
</organism>
<feature type="transmembrane region" description="Helical" evidence="5">
    <location>
        <begin position="408"/>
        <end position="431"/>
    </location>
</feature>
<dbReference type="InterPro" id="IPR011701">
    <property type="entry name" value="MFS"/>
</dbReference>
<feature type="transmembrane region" description="Helical" evidence="5">
    <location>
        <begin position="305"/>
        <end position="328"/>
    </location>
</feature>
<comment type="subcellular location">
    <subcellularLocation>
        <location evidence="1">Membrane</location>
        <topology evidence="1">Multi-pass membrane protein</topology>
    </subcellularLocation>
</comment>
<keyword evidence="4 5" id="KW-0472">Membrane</keyword>
<feature type="transmembrane region" description="Helical" evidence="5">
    <location>
        <begin position="443"/>
        <end position="463"/>
    </location>
</feature>
<feature type="transmembrane region" description="Helical" evidence="5">
    <location>
        <begin position="165"/>
        <end position="188"/>
    </location>
</feature>
<feature type="transmembrane region" description="Helical" evidence="5">
    <location>
        <begin position="264"/>
        <end position="285"/>
    </location>
</feature>
<evidence type="ECO:0000256" key="2">
    <source>
        <dbReference type="ARBA" id="ARBA00022692"/>
    </source>
</evidence>
<dbReference type="Gene3D" id="1.20.1250.20">
    <property type="entry name" value="MFS general substrate transporter like domains"/>
    <property type="match status" value="1"/>
</dbReference>
<dbReference type="OrthoDB" id="3936150at2759"/>
<dbReference type="GO" id="GO:0000297">
    <property type="term" value="F:spermine transmembrane transporter activity"/>
    <property type="evidence" value="ECO:0007669"/>
    <property type="project" value="TreeGrafter"/>
</dbReference>
<accession>A0A6A5YKL1</accession>
<dbReference type="PANTHER" id="PTHR23502:SF38">
    <property type="entry name" value="POLYAMINE TRANSPORTER 4"/>
    <property type="match status" value="1"/>
</dbReference>
<evidence type="ECO:0000313" key="7">
    <source>
        <dbReference type="EMBL" id="KAF2107523.1"/>
    </source>
</evidence>
<dbReference type="Pfam" id="PF07690">
    <property type="entry name" value="MFS_1"/>
    <property type="match status" value="1"/>
</dbReference>
<proteinExistence type="predicted"/>
<feature type="transmembrane region" description="Helical" evidence="5">
    <location>
        <begin position="194"/>
        <end position="213"/>
    </location>
</feature>
<feature type="transmembrane region" description="Helical" evidence="5">
    <location>
        <begin position="376"/>
        <end position="396"/>
    </location>
</feature>
<reference evidence="7" key="1">
    <citation type="journal article" date="2020" name="Stud. Mycol.">
        <title>101 Dothideomycetes genomes: a test case for predicting lifestyles and emergence of pathogens.</title>
        <authorList>
            <person name="Haridas S."/>
            <person name="Albert R."/>
            <person name="Binder M."/>
            <person name="Bloem J."/>
            <person name="Labutti K."/>
            <person name="Salamov A."/>
            <person name="Andreopoulos B."/>
            <person name="Baker S."/>
            <person name="Barry K."/>
            <person name="Bills G."/>
            <person name="Bluhm B."/>
            <person name="Cannon C."/>
            <person name="Castanera R."/>
            <person name="Culley D."/>
            <person name="Daum C."/>
            <person name="Ezra D."/>
            <person name="Gonzalez J."/>
            <person name="Henrissat B."/>
            <person name="Kuo A."/>
            <person name="Liang C."/>
            <person name="Lipzen A."/>
            <person name="Lutzoni F."/>
            <person name="Magnuson J."/>
            <person name="Mondo S."/>
            <person name="Nolan M."/>
            <person name="Ohm R."/>
            <person name="Pangilinan J."/>
            <person name="Park H.-J."/>
            <person name="Ramirez L."/>
            <person name="Alfaro M."/>
            <person name="Sun H."/>
            <person name="Tritt A."/>
            <person name="Yoshinaga Y."/>
            <person name="Zwiers L.-H."/>
            <person name="Turgeon B."/>
            <person name="Goodwin S."/>
            <person name="Spatafora J."/>
            <person name="Crous P."/>
            <person name="Grigoriev I."/>
        </authorList>
    </citation>
    <scope>NUCLEOTIDE SEQUENCE</scope>
    <source>
        <strain evidence="7">CBS 627.86</strain>
    </source>
</reference>
<evidence type="ECO:0000256" key="5">
    <source>
        <dbReference type="SAM" id="Phobius"/>
    </source>
</evidence>
<name>A0A6A5YKL1_9PLEO</name>
<keyword evidence="3 5" id="KW-1133">Transmembrane helix</keyword>
<evidence type="ECO:0000313" key="8">
    <source>
        <dbReference type="Proteomes" id="UP000799770"/>
    </source>
</evidence>
<dbReference type="CDD" id="cd17323">
    <property type="entry name" value="MFS_Tpo1_MDR_like"/>
    <property type="match status" value="1"/>
</dbReference>
<dbReference type="PROSITE" id="PS50850">
    <property type="entry name" value="MFS"/>
    <property type="match status" value="1"/>
</dbReference>
<keyword evidence="2 5" id="KW-0812">Transmembrane</keyword>
<keyword evidence="8" id="KW-1185">Reference proteome</keyword>
<dbReference type="AlphaFoldDB" id="A0A6A5YKL1"/>
<feature type="transmembrane region" description="Helical" evidence="5">
    <location>
        <begin position="39"/>
        <end position="59"/>
    </location>
</feature>
<dbReference type="GO" id="GO:0015606">
    <property type="term" value="F:spermidine transmembrane transporter activity"/>
    <property type="evidence" value="ECO:0007669"/>
    <property type="project" value="TreeGrafter"/>
</dbReference>
<feature type="transmembrane region" description="Helical" evidence="5">
    <location>
        <begin position="105"/>
        <end position="123"/>
    </location>
</feature>
<evidence type="ECO:0000256" key="3">
    <source>
        <dbReference type="ARBA" id="ARBA00022989"/>
    </source>
</evidence>
<dbReference type="PANTHER" id="PTHR23502">
    <property type="entry name" value="MAJOR FACILITATOR SUPERFAMILY"/>
    <property type="match status" value="1"/>
</dbReference>
<feature type="transmembrane region" description="Helical" evidence="5">
    <location>
        <begin position="71"/>
        <end position="93"/>
    </location>
</feature>
<evidence type="ECO:0000256" key="4">
    <source>
        <dbReference type="ARBA" id="ARBA00023136"/>
    </source>
</evidence>
<sequence>MSNSSSHNGSQQRTAVDAILDWENDPRNARNWSIFRKTYTTLIVSSIGFVSTIATSIYASGHEDVALEFDVSLTLALLPLSFYALGMGFGPMIASPMSETFGRKVVYLATTPVFALFILGSGFSQSLASLCGCRFFAGLFGAPGVSIASATIADTTPPDKRGVSLAIYYSIPFIGSLLGPMIGNFVVAAKGWRWTMWTTLFFAAAIFPFLGLVHESYRKVIIRKISKRENIVLPEAQRDSSKIFRQFFTQTITRPVHMLFTEPIVGFVCLYCSFQFALLYTFVVASPFVYATTYSFSFRQEGLSFFGLITGAVVAAGTLIAMDIYIYQAKYRTFRAMTPSHEFPPEHRLYPSMVGSFILPAGLFMFAWTARPSIPWIVPIIAQGITMLGSILAYVGANMFMIDTYGPLYGASAAGANSLARYMLTASFPLFINQMFKAMGTNWAVTLLAFCTVAMAPIPWVFYRWGPKLRARSKYEREM</sequence>
<evidence type="ECO:0000256" key="1">
    <source>
        <dbReference type="ARBA" id="ARBA00004141"/>
    </source>
</evidence>
<gene>
    <name evidence="7" type="ORF">BDV96DRAFT_588878</name>
</gene>
<dbReference type="Proteomes" id="UP000799770">
    <property type="component" value="Unassembled WGS sequence"/>
</dbReference>
<evidence type="ECO:0000259" key="6">
    <source>
        <dbReference type="PROSITE" id="PS50850"/>
    </source>
</evidence>
<feature type="domain" description="Major facilitator superfamily (MFS) profile" evidence="6">
    <location>
        <begin position="40"/>
        <end position="479"/>
    </location>
</feature>
<dbReference type="EMBL" id="ML977353">
    <property type="protein sequence ID" value="KAF2107523.1"/>
    <property type="molecule type" value="Genomic_DNA"/>
</dbReference>
<dbReference type="SUPFAM" id="SSF103473">
    <property type="entry name" value="MFS general substrate transporter"/>
    <property type="match status" value="1"/>
</dbReference>
<dbReference type="InterPro" id="IPR036259">
    <property type="entry name" value="MFS_trans_sf"/>
</dbReference>
<protein>
    <submittedName>
        <fullName evidence="7">Major facilitator superfamily domain-containing protein</fullName>
    </submittedName>
</protein>
<dbReference type="InterPro" id="IPR020846">
    <property type="entry name" value="MFS_dom"/>
</dbReference>
<dbReference type="GO" id="GO:0005886">
    <property type="term" value="C:plasma membrane"/>
    <property type="evidence" value="ECO:0007669"/>
    <property type="project" value="TreeGrafter"/>
</dbReference>